<dbReference type="InterPro" id="IPR036691">
    <property type="entry name" value="Endo/exonu/phosph_ase_sf"/>
</dbReference>
<organism evidence="1 2">
    <name type="scientific">Dissostichus eleginoides</name>
    <name type="common">Patagonian toothfish</name>
    <name type="synonym">Dissostichus amissus</name>
    <dbReference type="NCBI Taxonomy" id="100907"/>
    <lineage>
        <taxon>Eukaryota</taxon>
        <taxon>Metazoa</taxon>
        <taxon>Chordata</taxon>
        <taxon>Craniata</taxon>
        <taxon>Vertebrata</taxon>
        <taxon>Euteleostomi</taxon>
        <taxon>Actinopterygii</taxon>
        <taxon>Neopterygii</taxon>
        <taxon>Teleostei</taxon>
        <taxon>Neoteleostei</taxon>
        <taxon>Acanthomorphata</taxon>
        <taxon>Eupercaria</taxon>
        <taxon>Perciformes</taxon>
        <taxon>Notothenioidei</taxon>
        <taxon>Nototheniidae</taxon>
        <taxon>Dissostichus</taxon>
    </lineage>
</organism>
<sequence>MIVCRRKLKFDLIGSWTDKEGRLAIAKICLDGQNIALISAYAPNTFEAGFYDQLTKTLRDLTGFRLVMAQISMQYGIATWIERVGQRVETNVSLLMRYASGRPKQI</sequence>
<dbReference type="Gene3D" id="3.60.10.10">
    <property type="entry name" value="Endonuclease/exonuclease/phosphatase"/>
    <property type="match status" value="1"/>
</dbReference>
<name>A0AAD9C6V4_DISEL</name>
<proteinExistence type="predicted"/>
<gene>
    <name evidence="1" type="ORF">KUDE01_016138</name>
</gene>
<dbReference type="EMBL" id="JASDAP010000009">
    <property type="protein sequence ID" value="KAK1896595.1"/>
    <property type="molecule type" value="Genomic_DNA"/>
</dbReference>
<reference evidence="1" key="1">
    <citation type="submission" date="2023-04" db="EMBL/GenBank/DDBJ databases">
        <title>Chromosome-level genome of Chaenocephalus aceratus.</title>
        <authorList>
            <person name="Park H."/>
        </authorList>
    </citation>
    <scope>NUCLEOTIDE SEQUENCE</scope>
    <source>
        <strain evidence="1">DE</strain>
        <tissue evidence="1">Muscle</tissue>
    </source>
</reference>
<dbReference type="Proteomes" id="UP001228049">
    <property type="component" value="Unassembled WGS sequence"/>
</dbReference>
<dbReference type="AlphaFoldDB" id="A0AAD9C6V4"/>
<keyword evidence="2" id="KW-1185">Reference proteome</keyword>
<comment type="caution">
    <text evidence="1">The sequence shown here is derived from an EMBL/GenBank/DDBJ whole genome shotgun (WGS) entry which is preliminary data.</text>
</comment>
<evidence type="ECO:0000313" key="1">
    <source>
        <dbReference type="EMBL" id="KAK1896595.1"/>
    </source>
</evidence>
<accession>A0AAD9C6V4</accession>
<protein>
    <submittedName>
        <fullName evidence="1">LINE-1 retrotransposable element ORF2 protein</fullName>
    </submittedName>
</protein>
<evidence type="ECO:0000313" key="2">
    <source>
        <dbReference type="Proteomes" id="UP001228049"/>
    </source>
</evidence>